<evidence type="ECO:0000259" key="3">
    <source>
        <dbReference type="PROSITE" id="PS51186"/>
    </source>
</evidence>
<comment type="caution">
    <text evidence="4">The sequence shown here is derived from an EMBL/GenBank/DDBJ whole genome shotgun (WGS) entry which is preliminary data.</text>
</comment>
<dbReference type="CDD" id="cd04301">
    <property type="entry name" value="NAT_SF"/>
    <property type="match status" value="1"/>
</dbReference>
<name>A0ABP4UIG7_9ACTN</name>
<keyword evidence="5" id="KW-1185">Reference proteome</keyword>
<accession>A0ABP4UIG7</accession>
<proteinExistence type="predicted"/>
<reference evidence="5" key="1">
    <citation type="journal article" date="2019" name="Int. J. Syst. Evol. Microbiol.">
        <title>The Global Catalogue of Microorganisms (GCM) 10K type strain sequencing project: providing services to taxonomists for standard genome sequencing and annotation.</title>
        <authorList>
            <consortium name="The Broad Institute Genomics Platform"/>
            <consortium name="The Broad Institute Genome Sequencing Center for Infectious Disease"/>
            <person name="Wu L."/>
            <person name="Ma J."/>
        </authorList>
    </citation>
    <scope>NUCLEOTIDE SEQUENCE [LARGE SCALE GENOMIC DNA]</scope>
    <source>
        <strain evidence="5">JCM 14307</strain>
    </source>
</reference>
<feature type="domain" description="N-acetyltransferase" evidence="3">
    <location>
        <begin position="3"/>
        <end position="154"/>
    </location>
</feature>
<evidence type="ECO:0000313" key="4">
    <source>
        <dbReference type="EMBL" id="GAA1706196.1"/>
    </source>
</evidence>
<dbReference type="InterPro" id="IPR000182">
    <property type="entry name" value="GNAT_dom"/>
</dbReference>
<dbReference type="Gene3D" id="3.40.630.30">
    <property type="match status" value="1"/>
</dbReference>
<dbReference type="InterPro" id="IPR051016">
    <property type="entry name" value="Diverse_Substrate_AcTransf"/>
</dbReference>
<dbReference type="RefSeq" id="WP_344159829.1">
    <property type="nucleotide sequence ID" value="NZ_BAAANF010000020.1"/>
</dbReference>
<keyword evidence="2" id="KW-0012">Acyltransferase</keyword>
<organism evidence="4 5">
    <name type="scientific">Kribbella yunnanensis</name>
    <dbReference type="NCBI Taxonomy" id="190194"/>
    <lineage>
        <taxon>Bacteria</taxon>
        <taxon>Bacillati</taxon>
        <taxon>Actinomycetota</taxon>
        <taxon>Actinomycetes</taxon>
        <taxon>Propionibacteriales</taxon>
        <taxon>Kribbellaceae</taxon>
        <taxon>Kribbella</taxon>
    </lineage>
</organism>
<protein>
    <submittedName>
        <fullName evidence="4">GNAT family N-acetyltransferase</fullName>
    </submittedName>
</protein>
<dbReference type="InterPro" id="IPR016181">
    <property type="entry name" value="Acyl_CoA_acyltransferase"/>
</dbReference>
<evidence type="ECO:0000313" key="5">
    <source>
        <dbReference type="Proteomes" id="UP001500280"/>
    </source>
</evidence>
<dbReference type="PANTHER" id="PTHR10545">
    <property type="entry name" value="DIAMINE N-ACETYLTRANSFERASE"/>
    <property type="match status" value="1"/>
</dbReference>
<dbReference type="PROSITE" id="PS51186">
    <property type="entry name" value="GNAT"/>
    <property type="match status" value="1"/>
</dbReference>
<sequence>MPTSIRRAVRADAELVLTLMLELAGYQDEAKYVTATVPDWQDYLSRPEVVVLLAEVDGTPAGYVSALRRPYLWVGGDQLALDDLYVRSEFRDGGIGRALMLELARLALPDRLPISWGLRLSNEAGYRFYERLGAKLVTKTAASWSADTYEKLLS</sequence>
<gene>
    <name evidence="4" type="ORF">GCM10009745_62610</name>
</gene>
<dbReference type="PANTHER" id="PTHR10545:SF29">
    <property type="entry name" value="GH14572P-RELATED"/>
    <property type="match status" value="1"/>
</dbReference>
<evidence type="ECO:0000256" key="1">
    <source>
        <dbReference type="ARBA" id="ARBA00022679"/>
    </source>
</evidence>
<dbReference type="EMBL" id="BAAANF010000020">
    <property type="protein sequence ID" value="GAA1706196.1"/>
    <property type="molecule type" value="Genomic_DNA"/>
</dbReference>
<dbReference type="Pfam" id="PF00583">
    <property type="entry name" value="Acetyltransf_1"/>
    <property type="match status" value="1"/>
</dbReference>
<dbReference type="SUPFAM" id="SSF55729">
    <property type="entry name" value="Acyl-CoA N-acyltransferases (Nat)"/>
    <property type="match status" value="1"/>
</dbReference>
<dbReference type="Proteomes" id="UP001500280">
    <property type="component" value="Unassembled WGS sequence"/>
</dbReference>
<evidence type="ECO:0000256" key="2">
    <source>
        <dbReference type="ARBA" id="ARBA00023315"/>
    </source>
</evidence>
<keyword evidence="1" id="KW-0808">Transferase</keyword>